<dbReference type="Gene3D" id="3.30.565.10">
    <property type="entry name" value="Histidine kinase-like ATPase, C-terminal domain"/>
    <property type="match status" value="1"/>
</dbReference>
<evidence type="ECO:0000313" key="13">
    <source>
        <dbReference type="Proteomes" id="UP000293764"/>
    </source>
</evidence>
<gene>
    <name evidence="12" type="ORF">EUA98_07165</name>
</gene>
<dbReference type="SMART" id="SM00388">
    <property type="entry name" value="HisKA"/>
    <property type="match status" value="1"/>
</dbReference>
<proteinExistence type="predicted"/>
<feature type="domain" description="Histidine kinase" evidence="11">
    <location>
        <begin position="144"/>
        <end position="351"/>
    </location>
</feature>
<dbReference type="Pfam" id="PF02518">
    <property type="entry name" value="HATPase_c"/>
    <property type="match status" value="1"/>
</dbReference>
<name>A0A4Q5N345_9MICO</name>
<dbReference type="GO" id="GO:0000155">
    <property type="term" value="F:phosphorelay sensor kinase activity"/>
    <property type="evidence" value="ECO:0007669"/>
    <property type="project" value="InterPro"/>
</dbReference>
<evidence type="ECO:0000256" key="2">
    <source>
        <dbReference type="ARBA" id="ARBA00004651"/>
    </source>
</evidence>
<keyword evidence="6" id="KW-0808">Transferase</keyword>
<keyword evidence="10" id="KW-1133">Transmembrane helix</keyword>
<dbReference type="PANTHER" id="PTHR44936">
    <property type="entry name" value="SENSOR PROTEIN CREC"/>
    <property type="match status" value="1"/>
</dbReference>
<keyword evidence="4" id="KW-1003">Cell membrane</keyword>
<organism evidence="12 13">
    <name type="scientific">Pengzhenrongella frigida</name>
    <dbReference type="NCBI Taxonomy" id="1259133"/>
    <lineage>
        <taxon>Bacteria</taxon>
        <taxon>Bacillati</taxon>
        <taxon>Actinomycetota</taxon>
        <taxon>Actinomycetes</taxon>
        <taxon>Micrococcales</taxon>
        <taxon>Pengzhenrongella</taxon>
    </lineage>
</organism>
<keyword evidence="9" id="KW-0843">Virulence</keyword>
<keyword evidence="10" id="KW-0472">Membrane</keyword>
<keyword evidence="10" id="KW-0812">Transmembrane</keyword>
<dbReference type="SUPFAM" id="SSF55874">
    <property type="entry name" value="ATPase domain of HSP90 chaperone/DNA topoisomerase II/histidine kinase"/>
    <property type="match status" value="1"/>
</dbReference>
<evidence type="ECO:0000256" key="4">
    <source>
        <dbReference type="ARBA" id="ARBA00022475"/>
    </source>
</evidence>
<dbReference type="PANTHER" id="PTHR44936:SF9">
    <property type="entry name" value="SENSOR PROTEIN CREC"/>
    <property type="match status" value="1"/>
</dbReference>
<evidence type="ECO:0000256" key="3">
    <source>
        <dbReference type="ARBA" id="ARBA00012438"/>
    </source>
</evidence>
<comment type="caution">
    <text evidence="12">The sequence shown here is derived from an EMBL/GenBank/DDBJ whole genome shotgun (WGS) entry which is preliminary data.</text>
</comment>
<dbReference type="InterPro" id="IPR004358">
    <property type="entry name" value="Sig_transdc_His_kin-like_C"/>
</dbReference>
<comment type="catalytic activity">
    <reaction evidence="1">
        <text>ATP + protein L-histidine = ADP + protein N-phospho-L-histidine.</text>
        <dbReference type="EC" id="2.7.13.3"/>
    </reaction>
</comment>
<dbReference type="RefSeq" id="WP_130101990.1">
    <property type="nucleotide sequence ID" value="NZ_SDWW01000013.1"/>
</dbReference>
<protein>
    <recommendedName>
        <fullName evidence="3">histidine kinase</fullName>
        <ecNumber evidence="3">2.7.13.3</ecNumber>
    </recommendedName>
</protein>
<feature type="transmembrane region" description="Helical" evidence="10">
    <location>
        <begin position="70"/>
        <end position="88"/>
    </location>
</feature>
<comment type="subcellular location">
    <subcellularLocation>
        <location evidence="2">Cell membrane</location>
        <topology evidence="2">Multi-pass membrane protein</topology>
    </subcellularLocation>
</comment>
<dbReference type="PRINTS" id="PR00344">
    <property type="entry name" value="BCTRLSENSOR"/>
</dbReference>
<evidence type="ECO:0000256" key="1">
    <source>
        <dbReference type="ARBA" id="ARBA00000085"/>
    </source>
</evidence>
<dbReference type="Proteomes" id="UP000293764">
    <property type="component" value="Unassembled WGS sequence"/>
</dbReference>
<dbReference type="InterPro" id="IPR036890">
    <property type="entry name" value="HATPase_C_sf"/>
</dbReference>
<reference evidence="12 13" key="1">
    <citation type="submission" date="2019-01" db="EMBL/GenBank/DDBJ databases">
        <title>Novel species of Cellulomonas.</title>
        <authorList>
            <person name="Liu Q."/>
            <person name="Xin Y.-H."/>
        </authorList>
    </citation>
    <scope>NUCLEOTIDE SEQUENCE [LARGE SCALE GENOMIC DNA]</scope>
    <source>
        <strain evidence="12 13">HLT2-17</strain>
    </source>
</reference>
<dbReference type="InterPro" id="IPR003661">
    <property type="entry name" value="HisK_dim/P_dom"/>
</dbReference>
<dbReference type="PROSITE" id="PS50109">
    <property type="entry name" value="HIS_KIN"/>
    <property type="match status" value="1"/>
</dbReference>
<evidence type="ECO:0000256" key="7">
    <source>
        <dbReference type="ARBA" id="ARBA00022777"/>
    </source>
</evidence>
<feature type="transmembrane region" description="Helical" evidence="10">
    <location>
        <begin position="21"/>
        <end position="39"/>
    </location>
</feature>
<dbReference type="InterPro" id="IPR005467">
    <property type="entry name" value="His_kinase_dom"/>
</dbReference>
<dbReference type="GO" id="GO:0005886">
    <property type="term" value="C:plasma membrane"/>
    <property type="evidence" value="ECO:0007669"/>
    <property type="project" value="UniProtKB-SubCell"/>
</dbReference>
<dbReference type="AlphaFoldDB" id="A0A4Q5N345"/>
<evidence type="ECO:0000256" key="6">
    <source>
        <dbReference type="ARBA" id="ARBA00022679"/>
    </source>
</evidence>
<keyword evidence="13" id="KW-1185">Reference proteome</keyword>
<keyword evidence="7 12" id="KW-0418">Kinase</keyword>
<dbReference type="EC" id="2.7.13.3" evidence="3"/>
<evidence type="ECO:0000313" key="12">
    <source>
        <dbReference type="EMBL" id="RYV51673.1"/>
    </source>
</evidence>
<dbReference type="Pfam" id="PF00512">
    <property type="entry name" value="HisKA"/>
    <property type="match status" value="1"/>
</dbReference>
<evidence type="ECO:0000256" key="5">
    <source>
        <dbReference type="ARBA" id="ARBA00022553"/>
    </source>
</evidence>
<dbReference type="Gene3D" id="1.10.287.130">
    <property type="match status" value="1"/>
</dbReference>
<evidence type="ECO:0000256" key="9">
    <source>
        <dbReference type="ARBA" id="ARBA00023026"/>
    </source>
</evidence>
<evidence type="ECO:0000256" key="8">
    <source>
        <dbReference type="ARBA" id="ARBA00023012"/>
    </source>
</evidence>
<feature type="transmembrane region" description="Helical" evidence="10">
    <location>
        <begin position="94"/>
        <end position="112"/>
    </location>
</feature>
<accession>A0A4Q5N345</accession>
<evidence type="ECO:0000259" key="11">
    <source>
        <dbReference type="PROSITE" id="PS50109"/>
    </source>
</evidence>
<dbReference type="InterPro" id="IPR036097">
    <property type="entry name" value="HisK_dim/P_sf"/>
</dbReference>
<dbReference type="InterPro" id="IPR050980">
    <property type="entry name" value="2C_sensor_his_kinase"/>
</dbReference>
<dbReference type="SMART" id="SM00387">
    <property type="entry name" value="HATPase_c"/>
    <property type="match status" value="1"/>
</dbReference>
<dbReference type="SUPFAM" id="SSF47384">
    <property type="entry name" value="Homodimeric domain of signal transducing histidine kinase"/>
    <property type="match status" value="1"/>
</dbReference>
<dbReference type="EMBL" id="SDWW01000013">
    <property type="protein sequence ID" value="RYV51673.1"/>
    <property type="molecule type" value="Genomic_DNA"/>
</dbReference>
<keyword evidence="5" id="KW-0597">Phosphoprotein</keyword>
<sequence length="373" mass="39619">MRPGQTSPVRQPPPTTTGPHLFAAWIAVVAVCALGMAAWPEVSTVPCYVVWASFVVLSGRGDWPLRRTVTGLAVATVAAGAAVAAQAVRDELDWVGAAQVPLMTVLAALVVWQVRLRQGAMAALTIRAEHDRSLAAERDRLTRQTSHELRTPLTIARGYLELVASRTVDPQQRLDLAVIDDELGRITRITDRLVRAILLPTGVPTQVDLDLVLRQTVERWAQVADRRWVLEAAAGTFDGSAEGIRACLDTLLENAVRYTRAGDTVRLTGLRDGGRIEISVADSGPGLAAPLIAALNSPVGTGTAAGRDDLSQTGLGLGLVRSVVTAHRGRLLTGTAREGGALVRMTLPVADADRDPGFVHPPTPAEVRAEVAV</sequence>
<dbReference type="CDD" id="cd00082">
    <property type="entry name" value="HisKA"/>
    <property type="match status" value="1"/>
</dbReference>
<dbReference type="OrthoDB" id="5241402at2"/>
<dbReference type="InterPro" id="IPR003594">
    <property type="entry name" value="HATPase_dom"/>
</dbReference>
<keyword evidence="8" id="KW-0902">Two-component regulatory system</keyword>
<evidence type="ECO:0000256" key="10">
    <source>
        <dbReference type="SAM" id="Phobius"/>
    </source>
</evidence>